<evidence type="ECO:0000313" key="2">
    <source>
        <dbReference type="EMBL" id="MBB6174302.1"/>
    </source>
</evidence>
<sequence>MKDATDTDVIVIAGRGTQTRSTGHNGGSPWDRRAVPHDPAVSTPSRRGGD</sequence>
<dbReference type="AlphaFoldDB" id="A0A7X0D763"/>
<evidence type="ECO:0000256" key="1">
    <source>
        <dbReference type="SAM" id="MobiDB-lite"/>
    </source>
</evidence>
<protein>
    <submittedName>
        <fullName evidence="2">Uncharacterized protein</fullName>
    </submittedName>
</protein>
<name>A0A7X0D763_9ACTN</name>
<proteinExistence type="predicted"/>
<accession>A0A7X0D763</accession>
<gene>
    <name evidence="2" type="ORF">HNR23_004362</name>
</gene>
<reference evidence="2 3" key="1">
    <citation type="submission" date="2020-08" db="EMBL/GenBank/DDBJ databases">
        <title>Sequencing the genomes of 1000 actinobacteria strains.</title>
        <authorList>
            <person name="Klenk H.-P."/>
        </authorList>
    </citation>
    <scope>NUCLEOTIDE SEQUENCE [LARGE SCALE GENOMIC DNA]</scope>
    <source>
        <strain evidence="2 3">DSM 46659</strain>
    </source>
</reference>
<feature type="region of interest" description="Disordered" evidence="1">
    <location>
        <begin position="1"/>
        <end position="50"/>
    </location>
</feature>
<comment type="caution">
    <text evidence="2">The sequence shown here is derived from an EMBL/GenBank/DDBJ whole genome shotgun (WGS) entry which is preliminary data.</text>
</comment>
<organism evidence="2 3">
    <name type="scientific">Nocardiopsis mwathae</name>
    <dbReference type="NCBI Taxonomy" id="1472723"/>
    <lineage>
        <taxon>Bacteria</taxon>
        <taxon>Bacillati</taxon>
        <taxon>Actinomycetota</taxon>
        <taxon>Actinomycetes</taxon>
        <taxon>Streptosporangiales</taxon>
        <taxon>Nocardiopsidaceae</taxon>
        <taxon>Nocardiopsis</taxon>
    </lineage>
</organism>
<dbReference type="EMBL" id="JACHDS010000001">
    <property type="protein sequence ID" value="MBB6174302.1"/>
    <property type="molecule type" value="Genomic_DNA"/>
</dbReference>
<evidence type="ECO:0000313" key="3">
    <source>
        <dbReference type="Proteomes" id="UP000546642"/>
    </source>
</evidence>
<dbReference type="RefSeq" id="WP_184078251.1">
    <property type="nucleotide sequence ID" value="NZ_JACHDS010000001.1"/>
</dbReference>
<keyword evidence="3" id="KW-1185">Reference proteome</keyword>
<dbReference type="Proteomes" id="UP000546642">
    <property type="component" value="Unassembled WGS sequence"/>
</dbReference>